<keyword evidence="3" id="KW-1185">Reference proteome</keyword>
<keyword evidence="1" id="KW-0732">Signal</keyword>
<proteinExistence type="predicted"/>
<accession>A0ABR2WSL2</accession>
<gene>
    <name evidence="2" type="ORF">K7432_007933</name>
</gene>
<evidence type="ECO:0000313" key="2">
    <source>
        <dbReference type="EMBL" id="KAK9764493.1"/>
    </source>
</evidence>
<evidence type="ECO:0000256" key="1">
    <source>
        <dbReference type="SAM" id="SignalP"/>
    </source>
</evidence>
<comment type="caution">
    <text evidence="2">The sequence shown here is derived from an EMBL/GenBank/DDBJ whole genome shotgun (WGS) entry which is preliminary data.</text>
</comment>
<feature type="chain" id="PRO_5047049295" evidence="1">
    <location>
        <begin position="19"/>
        <end position="148"/>
    </location>
</feature>
<feature type="signal peptide" evidence="1">
    <location>
        <begin position="1"/>
        <end position="18"/>
    </location>
</feature>
<reference evidence="2 3" key="1">
    <citation type="submission" date="2023-04" db="EMBL/GenBank/DDBJ databases">
        <title>Genome of Basidiobolus ranarum AG-B5.</title>
        <authorList>
            <person name="Stajich J.E."/>
            <person name="Carter-House D."/>
            <person name="Gryganskyi A."/>
        </authorList>
    </citation>
    <scope>NUCLEOTIDE SEQUENCE [LARGE SCALE GENOMIC DNA]</scope>
    <source>
        <strain evidence="2 3">AG-B5</strain>
    </source>
</reference>
<evidence type="ECO:0000313" key="3">
    <source>
        <dbReference type="Proteomes" id="UP001479436"/>
    </source>
</evidence>
<dbReference type="EMBL" id="JASJQH010000416">
    <property type="protein sequence ID" value="KAK9764493.1"/>
    <property type="molecule type" value="Genomic_DNA"/>
</dbReference>
<protein>
    <submittedName>
        <fullName evidence="2">Uncharacterized protein</fullName>
    </submittedName>
</protein>
<sequence length="148" mass="15912">MKSFFTVALAALATQVSAAPVGSSSQCQGWTVAALEHASGQEATFTSNDQVILKWTVSDSEVTNIGEVDLYSAKTNEFLHTQYRSSPGVIATSGQLSFTLNVPLCLQRDDSYYLGVYSSSSGQNMNCFLQTPNFQLTADPNGDYTTCP</sequence>
<dbReference type="Proteomes" id="UP001479436">
    <property type="component" value="Unassembled WGS sequence"/>
</dbReference>
<organism evidence="2 3">
    <name type="scientific">Basidiobolus ranarum</name>
    <dbReference type="NCBI Taxonomy" id="34480"/>
    <lineage>
        <taxon>Eukaryota</taxon>
        <taxon>Fungi</taxon>
        <taxon>Fungi incertae sedis</taxon>
        <taxon>Zoopagomycota</taxon>
        <taxon>Entomophthoromycotina</taxon>
        <taxon>Basidiobolomycetes</taxon>
        <taxon>Basidiobolales</taxon>
        <taxon>Basidiobolaceae</taxon>
        <taxon>Basidiobolus</taxon>
    </lineage>
</organism>
<name>A0ABR2WSL2_9FUNG</name>